<dbReference type="Gene3D" id="3.20.20.60">
    <property type="entry name" value="Phosphoenolpyruvate-binding domains"/>
    <property type="match status" value="1"/>
</dbReference>
<feature type="domain" description="PEP-utilising enzyme C-terminal" evidence="14">
    <location>
        <begin position="515"/>
        <end position="874"/>
    </location>
</feature>
<evidence type="ECO:0000259" key="14">
    <source>
        <dbReference type="Pfam" id="PF02896"/>
    </source>
</evidence>
<evidence type="ECO:0000256" key="6">
    <source>
        <dbReference type="ARBA" id="ARBA00022723"/>
    </source>
</evidence>
<dbReference type="PROSITE" id="PS00370">
    <property type="entry name" value="PEP_ENZYMES_PHOS_SITE"/>
    <property type="match status" value="1"/>
</dbReference>
<evidence type="ECO:0000256" key="5">
    <source>
        <dbReference type="ARBA" id="ARBA00022679"/>
    </source>
</evidence>
<sequence length="889" mass="98888">MEKFVYLFHEGNGNMRELLGGKGANLAEMTKIGLPVPFGFTITTQACNAYYESSKSIPTLVEKQTLDALAALEEKMGKKLGDPQNPLLVSVRSGSVFSMPGMMDTILNLGMNDETVVGMAKLTNNPRFAYDSYRRFIQMFSNVVLEIDTFFFEQLLEETREQKGYTNDPEMTAEDWQEVIIGYKGIVKKHTRKEFPQDPKEQLFLAINAVFNSWNNQRAIVYRRLNKIPDHLGTAVNVQSMVFGNMGDDSGTGVAFTRNPSTGEPLLYGEYLINAQGEDVVAGIRTPQPIATLKEEMPGVFQQFADTCHRLEQHYKEMQDIEFTVERGKLFILQTRNGKRTAQAAIRIAVDMEKEGIIDRKTALLRVDPDQLNQLLHRRIDDSAEKMILAKGLPASPGAATGQVVFDADEAEQLGNEGKKVILVSPETTPDDIHGMVASQAILTSRGGMTSHAAVVARGMGKACICGCEALKIDMKGKQFTVGETVIRHGDIITVDGSTGEIMLGEIPMIDPELSEEFQQLLAWADEERKIGVRANADNPEDAKKSFEFGAGGIGLCRTEHMFMDLKRIPIVQKMILAENYGERMEALEQLLPMQQEDFEGIFEAMQGFPVTIRLLDPPLHEFLPNKEELLIEVTKLQILDPQSQELKQKEQLLKKVRQLDEFNPMLGHRGCRLGMIYPEIYDMQAKAIFYAAATLAEKGMSVQPEIMIPLVGHVNELKQMRQLVVAAALKVQEETGKNFDYTIGTMIEIPRAALTADQIAEEADFFSFGTNDLTQTTFGYSRDDAEGKFLQAYIENKVLPENPFAVLDQDGVGKLVETGVKLGRATKPSLKTGICGEHGGEKSSIDFCYRTGLDYVSCSPYRVPLARLAAAQATIRHEAKREEVVTTA</sequence>
<evidence type="ECO:0000256" key="7">
    <source>
        <dbReference type="ARBA" id="ARBA00022741"/>
    </source>
</evidence>
<dbReference type="InterPro" id="IPR008279">
    <property type="entry name" value="PEP-util_enz_mobile_dom"/>
</dbReference>
<comment type="catalytic activity">
    <reaction evidence="11">
        <text>pyruvate + phosphate + ATP = phosphoenolpyruvate + AMP + diphosphate + H(+)</text>
        <dbReference type="Rhea" id="RHEA:10756"/>
        <dbReference type="ChEBI" id="CHEBI:15361"/>
        <dbReference type="ChEBI" id="CHEBI:15378"/>
        <dbReference type="ChEBI" id="CHEBI:30616"/>
        <dbReference type="ChEBI" id="CHEBI:33019"/>
        <dbReference type="ChEBI" id="CHEBI:43474"/>
        <dbReference type="ChEBI" id="CHEBI:58702"/>
        <dbReference type="ChEBI" id="CHEBI:456215"/>
        <dbReference type="EC" id="2.7.9.1"/>
    </reaction>
</comment>
<dbReference type="Gene3D" id="3.30.1490.20">
    <property type="entry name" value="ATP-grasp fold, A domain"/>
    <property type="match status" value="1"/>
</dbReference>
<evidence type="ECO:0000259" key="13">
    <source>
        <dbReference type="Pfam" id="PF01326"/>
    </source>
</evidence>
<comment type="caution">
    <text evidence="15">The sequence shown here is derived from an EMBL/GenBank/DDBJ whole genome shotgun (WGS) entry which is preliminary data.</text>
</comment>
<dbReference type="NCBIfam" id="NF004531">
    <property type="entry name" value="PRK05878.1"/>
    <property type="match status" value="1"/>
</dbReference>
<evidence type="ECO:0000256" key="10">
    <source>
        <dbReference type="ARBA" id="ARBA00022842"/>
    </source>
</evidence>
<dbReference type="RefSeq" id="WP_191273984.1">
    <property type="nucleotide sequence ID" value="NZ_BNDS01000011.1"/>
</dbReference>
<dbReference type="InterPro" id="IPR015813">
    <property type="entry name" value="Pyrv/PenolPyrv_kinase-like_dom"/>
</dbReference>
<keyword evidence="15" id="KW-0670">Pyruvate</keyword>
<name>A0ABQ3N321_9BACI</name>
<keyword evidence="10" id="KW-0460">Magnesium</keyword>
<keyword evidence="9" id="KW-0067">ATP-binding</keyword>
<keyword evidence="7" id="KW-0547">Nucleotide-binding</keyword>
<protein>
    <recommendedName>
        <fullName evidence="4 11">Pyruvate, phosphate dikinase</fullName>
        <ecNumber evidence="3 11">2.7.9.1</ecNumber>
    </recommendedName>
</protein>
<dbReference type="Gene3D" id="3.30.470.20">
    <property type="entry name" value="ATP-grasp fold, B domain"/>
    <property type="match status" value="1"/>
</dbReference>
<keyword evidence="8" id="KW-0418">Kinase</keyword>
<dbReference type="InterPro" id="IPR010121">
    <property type="entry name" value="Pyruvate_phosphate_dikinase"/>
</dbReference>
<dbReference type="SUPFAM" id="SSF51621">
    <property type="entry name" value="Phosphoenolpyruvate/pyruvate domain"/>
    <property type="match status" value="1"/>
</dbReference>
<dbReference type="PIRSF" id="PIRSF000853">
    <property type="entry name" value="PPDK"/>
    <property type="match status" value="1"/>
</dbReference>
<dbReference type="Gene3D" id="1.10.189.10">
    <property type="entry name" value="Pyruvate Phosphate Dikinase, domain 2"/>
    <property type="match status" value="1"/>
</dbReference>
<dbReference type="Gene3D" id="3.50.30.10">
    <property type="entry name" value="Phosphohistidine domain"/>
    <property type="match status" value="1"/>
</dbReference>
<evidence type="ECO:0000256" key="4">
    <source>
        <dbReference type="ARBA" id="ARBA00020138"/>
    </source>
</evidence>
<keyword evidence="5" id="KW-0808">Transferase</keyword>
<comment type="similarity">
    <text evidence="2 11">Belongs to the PEP-utilizing enzyme family.</text>
</comment>
<accession>A0ABQ3N321</accession>
<evidence type="ECO:0000313" key="16">
    <source>
        <dbReference type="Proteomes" id="UP000637074"/>
    </source>
</evidence>
<evidence type="ECO:0000313" key="15">
    <source>
        <dbReference type="EMBL" id="GHH99350.1"/>
    </source>
</evidence>
<dbReference type="InterPro" id="IPR036637">
    <property type="entry name" value="Phosphohistidine_dom_sf"/>
</dbReference>
<evidence type="ECO:0000256" key="11">
    <source>
        <dbReference type="PIRNR" id="PIRNR000853"/>
    </source>
</evidence>
<dbReference type="Pfam" id="PF01326">
    <property type="entry name" value="PPDK_N"/>
    <property type="match status" value="2"/>
</dbReference>
<keyword evidence="16" id="KW-1185">Reference proteome</keyword>
<organism evidence="15 16">
    <name type="scientific">Neobacillus kokaensis</name>
    <dbReference type="NCBI Taxonomy" id="2759023"/>
    <lineage>
        <taxon>Bacteria</taxon>
        <taxon>Bacillati</taxon>
        <taxon>Bacillota</taxon>
        <taxon>Bacilli</taxon>
        <taxon>Bacillales</taxon>
        <taxon>Bacillaceae</taxon>
        <taxon>Neobacillus</taxon>
    </lineage>
</organism>
<evidence type="ECO:0000256" key="9">
    <source>
        <dbReference type="ARBA" id="ARBA00022840"/>
    </source>
</evidence>
<dbReference type="EMBL" id="BNDS01000011">
    <property type="protein sequence ID" value="GHH99350.1"/>
    <property type="molecule type" value="Genomic_DNA"/>
</dbReference>
<evidence type="ECO:0000256" key="8">
    <source>
        <dbReference type="ARBA" id="ARBA00022777"/>
    </source>
</evidence>
<feature type="domain" description="PEP-utilising enzyme mobile" evidence="12">
    <location>
        <begin position="419"/>
        <end position="500"/>
    </location>
</feature>
<comment type="cofactor">
    <cofactor evidence="1 11">
        <name>Mg(2+)</name>
        <dbReference type="ChEBI" id="CHEBI:18420"/>
    </cofactor>
</comment>
<dbReference type="InterPro" id="IPR018274">
    <property type="entry name" value="PEP_util_AS"/>
</dbReference>
<dbReference type="PROSITE" id="PS00742">
    <property type="entry name" value="PEP_ENZYMES_2"/>
    <property type="match status" value="1"/>
</dbReference>
<keyword evidence="6" id="KW-0479">Metal-binding</keyword>
<dbReference type="InterPro" id="IPR000121">
    <property type="entry name" value="PEP_util_C"/>
</dbReference>
<dbReference type="EC" id="2.7.9.1" evidence="3 11"/>
<dbReference type="InterPro" id="IPR013815">
    <property type="entry name" value="ATP_grasp_subdomain_1"/>
</dbReference>
<feature type="domain" description="Pyruvate phosphate dikinase AMP/ATP-binding" evidence="13">
    <location>
        <begin position="302"/>
        <end position="355"/>
    </location>
</feature>
<gene>
    <name evidence="15" type="ORF">AM1BK_28930</name>
</gene>
<dbReference type="Pfam" id="PF00391">
    <property type="entry name" value="PEP-utilizers"/>
    <property type="match status" value="1"/>
</dbReference>
<evidence type="ECO:0000256" key="1">
    <source>
        <dbReference type="ARBA" id="ARBA00001946"/>
    </source>
</evidence>
<dbReference type="SUPFAM" id="SSF56059">
    <property type="entry name" value="Glutathione synthetase ATP-binding domain-like"/>
    <property type="match status" value="1"/>
</dbReference>
<dbReference type="InterPro" id="IPR040442">
    <property type="entry name" value="Pyrv_kinase-like_dom_sf"/>
</dbReference>
<reference evidence="15 16" key="1">
    <citation type="journal article" date="2022" name="Int. J. Syst. Evol. Microbiol.">
        <title>Neobacillus kokaensis sp. nov., isolated from soil.</title>
        <authorList>
            <person name="Yuki K."/>
            <person name="Matsubara H."/>
            <person name="Yamaguchi S."/>
        </authorList>
    </citation>
    <scope>NUCLEOTIDE SEQUENCE [LARGE SCALE GENOMIC DNA]</scope>
    <source>
        <strain evidence="15 16">LOB 377</strain>
    </source>
</reference>
<feature type="domain" description="Pyruvate phosphate dikinase AMP/ATP-binding" evidence="13">
    <location>
        <begin position="55"/>
        <end position="297"/>
    </location>
</feature>
<dbReference type="NCBIfam" id="TIGR01828">
    <property type="entry name" value="pyru_phos_dikin"/>
    <property type="match status" value="1"/>
</dbReference>
<dbReference type="Proteomes" id="UP000637074">
    <property type="component" value="Unassembled WGS sequence"/>
</dbReference>
<evidence type="ECO:0000259" key="12">
    <source>
        <dbReference type="Pfam" id="PF00391"/>
    </source>
</evidence>
<evidence type="ECO:0000256" key="2">
    <source>
        <dbReference type="ARBA" id="ARBA00007837"/>
    </source>
</evidence>
<proteinExistence type="inferred from homology"/>
<dbReference type="Pfam" id="PF02896">
    <property type="entry name" value="PEP-utilizers_C"/>
    <property type="match status" value="1"/>
</dbReference>
<dbReference type="PANTHER" id="PTHR22931">
    <property type="entry name" value="PHOSPHOENOLPYRUVATE DIKINASE-RELATED"/>
    <property type="match status" value="1"/>
</dbReference>
<dbReference type="SUPFAM" id="SSF52009">
    <property type="entry name" value="Phosphohistidine domain"/>
    <property type="match status" value="1"/>
</dbReference>
<dbReference type="InterPro" id="IPR002192">
    <property type="entry name" value="PPDK_AMP/ATP-bd"/>
</dbReference>
<dbReference type="InterPro" id="IPR023151">
    <property type="entry name" value="PEP_util_CS"/>
</dbReference>
<evidence type="ECO:0000256" key="3">
    <source>
        <dbReference type="ARBA" id="ARBA00011994"/>
    </source>
</evidence>
<dbReference type="Gene3D" id="1.20.80.30">
    <property type="match status" value="1"/>
</dbReference>
<dbReference type="PANTHER" id="PTHR22931:SF9">
    <property type="entry name" value="PYRUVATE, PHOSPHATE DIKINASE 1, CHLOROPLASTIC"/>
    <property type="match status" value="1"/>
</dbReference>